<evidence type="ECO:0000259" key="7">
    <source>
        <dbReference type="PROSITE" id="PS50801"/>
    </source>
</evidence>
<dbReference type="EMBL" id="LT985188">
    <property type="protein sequence ID" value="SPD85631.1"/>
    <property type="molecule type" value="Genomic_DNA"/>
</dbReference>
<evidence type="ECO:0000256" key="5">
    <source>
        <dbReference type="SAM" id="MobiDB-lite"/>
    </source>
</evidence>
<feature type="transmembrane region" description="Helical" evidence="6">
    <location>
        <begin position="96"/>
        <end position="116"/>
    </location>
</feature>
<accession>A0A2N9JBY1</accession>
<dbReference type="PROSITE" id="PS50801">
    <property type="entry name" value="STAS"/>
    <property type="match status" value="1"/>
</dbReference>
<keyword evidence="3 6" id="KW-1133">Transmembrane helix</keyword>
<reference evidence="8 9" key="1">
    <citation type="submission" date="2018-02" db="EMBL/GenBank/DDBJ databases">
        <authorList>
            <person name="Cohen D.B."/>
            <person name="Kent A.D."/>
        </authorList>
    </citation>
    <scope>NUCLEOTIDE SEQUENCE [LARGE SCALE GENOMIC DNA]</scope>
    <source>
        <strain evidence="8">1</strain>
    </source>
</reference>
<dbReference type="Pfam" id="PF01740">
    <property type="entry name" value="STAS"/>
    <property type="match status" value="1"/>
</dbReference>
<evidence type="ECO:0000313" key="8">
    <source>
        <dbReference type="EMBL" id="SPD85631.1"/>
    </source>
</evidence>
<dbReference type="SUPFAM" id="SSF52091">
    <property type="entry name" value="SpoIIaa-like"/>
    <property type="match status" value="1"/>
</dbReference>
<feature type="transmembrane region" description="Helical" evidence="6">
    <location>
        <begin position="152"/>
        <end position="170"/>
    </location>
</feature>
<dbReference type="Proteomes" id="UP000238164">
    <property type="component" value="Chromosome 1"/>
</dbReference>
<dbReference type="AlphaFoldDB" id="A0A2N9JBY1"/>
<dbReference type="InterPro" id="IPR001902">
    <property type="entry name" value="SLC26A/SulP_fam"/>
</dbReference>
<feature type="transmembrane region" description="Helical" evidence="6">
    <location>
        <begin position="190"/>
        <end position="215"/>
    </location>
</feature>
<evidence type="ECO:0000256" key="4">
    <source>
        <dbReference type="ARBA" id="ARBA00023136"/>
    </source>
</evidence>
<feature type="transmembrane region" description="Helical" evidence="6">
    <location>
        <begin position="371"/>
        <end position="390"/>
    </location>
</feature>
<gene>
    <name evidence="8" type="ORF">MPLG2_0595</name>
</gene>
<dbReference type="InterPro" id="IPR002645">
    <property type="entry name" value="STAS_dom"/>
</dbReference>
<evidence type="ECO:0000256" key="2">
    <source>
        <dbReference type="ARBA" id="ARBA00022692"/>
    </source>
</evidence>
<evidence type="ECO:0000256" key="6">
    <source>
        <dbReference type="SAM" id="Phobius"/>
    </source>
</evidence>
<dbReference type="RefSeq" id="WP_231935761.1">
    <property type="nucleotide sequence ID" value="NZ_BAAAGO010000042.1"/>
</dbReference>
<feature type="region of interest" description="Disordered" evidence="5">
    <location>
        <begin position="582"/>
        <end position="601"/>
    </location>
</feature>
<comment type="subcellular location">
    <subcellularLocation>
        <location evidence="1">Membrane</location>
        <topology evidence="1">Multi-pass membrane protein</topology>
    </subcellularLocation>
</comment>
<feature type="compositionally biased region" description="Pro residues" evidence="5">
    <location>
        <begin position="585"/>
        <end position="594"/>
    </location>
</feature>
<feature type="transmembrane region" description="Helical" evidence="6">
    <location>
        <begin position="402"/>
        <end position="429"/>
    </location>
</feature>
<dbReference type="KEGG" id="mgg:MPLG2_0595"/>
<dbReference type="CDD" id="cd07042">
    <property type="entry name" value="STAS_SulP_like_sulfate_transporter"/>
    <property type="match status" value="1"/>
</dbReference>
<feature type="transmembrane region" description="Helical" evidence="6">
    <location>
        <begin position="122"/>
        <end position="140"/>
    </location>
</feature>
<feature type="transmembrane region" description="Helical" evidence="6">
    <location>
        <begin position="42"/>
        <end position="60"/>
    </location>
</feature>
<dbReference type="NCBIfam" id="TIGR00815">
    <property type="entry name" value="sulP"/>
    <property type="match status" value="1"/>
</dbReference>
<feature type="transmembrane region" description="Helical" evidence="6">
    <location>
        <begin position="66"/>
        <end position="84"/>
    </location>
</feature>
<dbReference type="InterPro" id="IPR036513">
    <property type="entry name" value="STAS_dom_sf"/>
</dbReference>
<feature type="transmembrane region" description="Helical" evidence="6">
    <location>
        <begin position="345"/>
        <end position="365"/>
    </location>
</feature>
<dbReference type="GO" id="GO:0016020">
    <property type="term" value="C:membrane"/>
    <property type="evidence" value="ECO:0007669"/>
    <property type="project" value="UniProtKB-SubCell"/>
</dbReference>
<dbReference type="Gene3D" id="3.30.750.24">
    <property type="entry name" value="STAS domain"/>
    <property type="match status" value="1"/>
</dbReference>
<dbReference type="GO" id="GO:0055085">
    <property type="term" value="P:transmembrane transport"/>
    <property type="evidence" value="ECO:0007669"/>
    <property type="project" value="InterPro"/>
</dbReference>
<keyword evidence="9" id="KW-1185">Reference proteome</keyword>
<sequence>MADPHVDQYRSAMDAPAPRWARFAPGLQVLLHYDRDWLRGDLLAGVTVAAYLIPQVMAYAEIAGLPPITGLWAILAPLAVYALLGSSRQLSVGPESTTALMTAAGLGAMLGAAGGTARWADVAAVMAIAVGLVCLIGWLFKLGFLANLLSRPVLVGYMAGIAVLMMTSQLGKVTGLHITGDSVAAEWWSLLTQLGAVHVPTLVLAAAVGAALVAFRHWLPTWPGPLICMLVAAGCVYWFGLVDAGIRVIGEVPQGLPLPRVPRLDDVAVLTLLPYALGIAVVGYTDNVLTARAFAAPKKQAIDSNQELLALGAANVVNGFTNGFPVSSSGSRTVIGDAMGSRTQLYSLVCMVMVFAALLVLGPVLAWFPAAALGALVIYAAFRLIDVAELRRIAAFRRSELVLALVTTLGVLVFDVLGGIGLAIGLSVLDLIRRIASPHDGVLGYVPGLAGMHDVDDYPTATQVPGLVVYRYDSPLFFANAEDFLTRAMQAVDAADPDCAWFVLNAEANVEVDLTSVDTLEALREQLVGRGITFAMARVKFELREQLEAAGFAQRVGEQFIFATLPTAVDAYARWYREQTGHAPPGLPLPPTQPGTPDGQI</sequence>
<keyword evidence="2 6" id="KW-0812">Transmembrane</keyword>
<feature type="transmembrane region" description="Helical" evidence="6">
    <location>
        <begin position="227"/>
        <end position="249"/>
    </location>
</feature>
<feature type="transmembrane region" description="Helical" evidence="6">
    <location>
        <begin position="269"/>
        <end position="289"/>
    </location>
</feature>
<evidence type="ECO:0000313" key="9">
    <source>
        <dbReference type="Proteomes" id="UP000238164"/>
    </source>
</evidence>
<organism evidence="8 9">
    <name type="scientific">Micropruina glycogenica</name>
    <dbReference type="NCBI Taxonomy" id="75385"/>
    <lineage>
        <taxon>Bacteria</taxon>
        <taxon>Bacillati</taxon>
        <taxon>Actinomycetota</taxon>
        <taxon>Actinomycetes</taxon>
        <taxon>Propionibacteriales</taxon>
        <taxon>Nocardioidaceae</taxon>
        <taxon>Micropruina</taxon>
    </lineage>
</organism>
<keyword evidence="4 6" id="KW-0472">Membrane</keyword>
<dbReference type="Pfam" id="PF00916">
    <property type="entry name" value="Sulfate_transp"/>
    <property type="match status" value="1"/>
</dbReference>
<name>A0A2N9JBY1_9ACTN</name>
<evidence type="ECO:0000256" key="1">
    <source>
        <dbReference type="ARBA" id="ARBA00004141"/>
    </source>
</evidence>
<protein>
    <recommendedName>
        <fullName evidence="7">STAS domain-containing protein</fullName>
    </recommendedName>
</protein>
<dbReference type="PANTHER" id="PTHR11814">
    <property type="entry name" value="SULFATE TRANSPORTER"/>
    <property type="match status" value="1"/>
</dbReference>
<feature type="domain" description="STAS" evidence="7">
    <location>
        <begin position="457"/>
        <end position="572"/>
    </location>
</feature>
<proteinExistence type="predicted"/>
<evidence type="ECO:0000256" key="3">
    <source>
        <dbReference type="ARBA" id="ARBA00022989"/>
    </source>
</evidence>
<dbReference type="InterPro" id="IPR011547">
    <property type="entry name" value="SLC26A/SulP_dom"/>
</dbReference>